<organism evidence="13 14">
    <name type="scientific">Hyphomonas hirschiana VP5</name>
    <dbReference type="NCBI Taxonomy" id="1280951"/>
    <lineage>
        <taxon>Bacteria</taxon>
        <taxon>Pseudomonadati</taxon>
        <taxon>Pseudomonadota</taxon>
        <taxon>Alphaproteobacteria</taxon>
        <taxon>Hyphomonadales</taxon>
        <taxon>Hyphomonadaceae</taxon>
        <taxon>Hyphomonas</taxon>
    </lineage>
</organism>
<keyword evidence="11" id="KW-0732">Signal</keyword>
<feature type="signal peptide" evidence="11">
    <location>
        <begin position="1"/>
        <end position="37"/>
    </location>
</feature>
<dbReference type="PATRIC" id="fig|1280951.3.peg.1041"/>
<dbReference type="Gene3D" id="1.20.5.100">
    <property type="entry name" value="Cytochrome c1, transmembrane anchor, C-terminal"/>
    <property type="match status" value="1"/>
</dbReference>
<evidence type="ECO:0000256" key="9">
    <source>
        <dbReference type="PIRSR" id="PIRSR602326-1"/>
    </source>
</evidence>
<dbReference type="Pfam" id="PF02167">
    <property type="entry name" value="Cytochrom_C1"/>
    <property type="match status" value="1"/>
</dbReference>
<dbReference type="Proteomes" id="UP000025061">
    <property type="component" value="Unassembled WGS sequence"/>
</dbReference>
<comment type="subcellular location">
    <subcellularLocation>
        <location evidence="1">Membrane</location>
    </subcellularLocation>
</comment>
<evidence type="ECO:0000313" key="13">
    <source>
        <dbReference type="EMBL" id="KCZ95515.1"/>
    </source>
</evidence>
<dbReference type="EMBL" id="ARYI01000003">
    <property type="protein sequence ID" value="KCZ95515.1"/>
    <property type="molecule type" value="Genomic_DNA"/>
</dbReference>
<gene>
    <name evidence="13" type="ORF">HHI_05145</name>
</gene>
<evidence type="ECO:0000313" key="14">
    <source>
        <dbReference type="Proteomes" id="UP000025061"/>
    </source>
</evidence>
<evidence type="ECO:0000256" key="3">
    <source>
        <dbReference type="ARBA" id="ARBA00022617"/>
    </source>
</evidence>
<name>A0A059FXT6_9PROT</name>
<evidence type="ECO:0000256" key="1">
    <source>
        <dbReference type="ARBA" id="ARBA00004370"/>
    </source>
</evidence>
<keyword evidence="3 9" id="KW-0349">Heme</keyword>
<dbReference type="GO" id="GO:0020037">
    <property type="term" value="F:heme binding"/>
    <property type="evidence" value="ECO:0007669"/>
    <property type="project" value="InterPro"/>
</dbReference>
<feature type="binding site" description="covalent" evidence="9">
    <location>
        <position position="80"/>
    </location>
    <ligand>
        <name>heme c</name>
        <dbReference type="ChEBI" id="CHEBI:61717"/>
    </ligand>
</feature>
<keyword evidence="7 9" id="KW-0408">Iron</keyword>
<evidence type="ECO:0000256" key="6">
    <source>
        <dbReference type="ARBA" id="ARBA00022989"/>
    </source>
</evidence>
<reference evidence="13 14" key="1">
    <citation type="submission" date="2013-04" db="EMBL/GenBank/DDBJ databases">
        <title>Hyphomonas hirschiana VP5 Genome Sequencing.</title>
        <authorList>
            <person name="Lai Q."/>
            <person name="Shao Z."/>
        </authorList>
    </citation>
    <scope>NUCLEOTIDE SEQUENCE [LARGE SCALE GENOMIC DNA]</scope>
    <source>
        <strain evidence="13 14">VP5</strain>
    </source>
</reference>
<evidence type="ECO:0000256" key="8">
    <source>
        <dbReference type="ARBA" id="ARBA00023136"/>
    </source>
</evidence>
<evidence type="ECO:0000256" key="7">
    <source>
        <dbReference type="ARBA" id="ARBA00023004"/>
    </source>
</evidence>
<dbReference type="InterPro" id="IPR002326">
    <property type="entry name" value="Cyt_c1"/>
</dbReference>
<dbReference type="PANTHER" id="PTHR10266:SF3">
    <property type="entry name" value="CYTOCHROME C1, HEME PROTEIN, MITOCHONDRIAL"/>
    <property type="match status" value="1"/>
</dbReference>
<evidence type="ECO:0000256" key="10">
    <source>
        <dbReference type="SAM" id="Phobius"/>
    </source>
</evidence>
<dbReference type="PROSITE" id="PS51007">
    <property type="entry name" value="CYTC"/>
    <property type="match status" value="1"/>
</dbReference>
<feature type="chain" id="PRO_5001573462" description="Cytochrome c1" evidence="11">
    <location>
        <begin position="38"/>
        <end position="334"/>
    </location>
</feature>
<keyword evidence="4 10" id="KW-0812">Transmembrane</keyword>
<keyword evidence="5 9" id="KW-0479">Metal-binding</keyword>
<evidence type="ECO:0000256" key="5">
    <source>
        <dbReference type="ARBA" id="ARBA00022723"/>
    </source>
</evidence>
<dbReference type="InterPro" id="IPR009056">
    <property type="entry name" value="Cyt_c-like_dom"/>
</dbReference>
<feature type="transmembrane region" description="Helical" evidence="10">
    <location>
        <begin position="306"/>
        <end position="325"/>
    </location>
</feature>
<dbReference type="GO" id="GO:0016020">
    <property type="term" value="C:membrane"/>
    <property type="evidence" value="ECO:0007669"/>
    <property type="project" value="UniProtKB-SubCell"/>
</dbReference>
<dbReference type="InterPro" id="IPR036909">
    <property type="entry name" value="Cyt_c-like_dom_sf"/>
</dbReference>
<dbReference type="SUPFAM" id="SSF46626">
    <property type="entry name" value="Cytochrome c"/>
    <property type="match status" value="1"/>
</dbReference>
<keyword evidence="8 10" id="KW-0472">Membrane</keyword>
<protein>
    <recommendedName>
        <fullName evidence="2">Cytochrome c1</fullName>
    </recommendedName>
</protein>
<evidence type="ECO:0000256" key="4">
    <source>
        <dbReference type="ARBA" id="ARBA00022692"/>
    </source>
</evidence>
<feature type="binding site" description="covalent" evidence="9">
    <location>
        <position position="79"/>
    </location>
    <ligand>
        <name>heme c</name>
        <dbReference type="ChEBI" id="CHEBI:61717"/>
    </ligand>
</feature>
<sequence>MQCRLSKMQAGERKNMKTFRILAAGLMGLAFAGLAHAAGGSKHPHGPEEGWPFEGVTGQFDKASVQRGYQVYKQVCSSCHGMKLMSYRNLGEPGGPFYDPAYPNPNDNPFVKALAAENEVMNATPNDTGEYDYRPAMPADRFRAPFPNDAAARAANGGALPPDLSVMVKARHYGADYIFDLMTGYPDPTLFEDREVQENGETLYQKVLDVSKFEKLGDYRPEHTSYLVQPAGQYYNPYMAGDTTPNYEGDPRHAPPGGFLAMAPQLTDGRVEYTDGTEATAEQMAYDVAQFLAWASEPKLEARKRTGLATMAFLLILTTLLWFSYKQIWRKVEH</sequence>
<proteinExistence type="predicted"/>
<evidence type="ECO:0000256" key="11">
    <source>
        <dbReference type="SAM" id="SignalP"/>
    </source>
</evidence>
<dbReference type="GO" id="GO:0009055">
    <property type="term" value="F:electron transfer activity"/>
    <property type="evidence" value="ECO:0007669"/>
    <property type="project" value="InterPro"/>
</dbReference>
<accession>A0A059FXT6</accession>
<keyword evidence="6 10" id="KW-1133">Transmembrane helix</keyword>
<feature type="binding site" description="covalent" evidence="9">
    <location>
        <position position="262"/>
    </location>
    <ligand>
        <name>heme c</name>
        <dbReference type="ChEBI" id="CHEBI:61717"/>
    </ligand>
</feature>
<feature type="domain" description="Cytochrome c" evidence="12">
    <location>
        <begin position="63"/>
        <end position="176"/>
    </location>
</feature>
<evidence type="ECO:0000256" key="2">
    <source>
        <dbReference type="ARBA" id="ARBA00016165"/>
    </source>
</evidence>
<dbReference type="AlphaFoldDB" id="A0A059FXT6"/>
<dbReference type="PANTHER" id="PTHR10266">
    <property type="entry name" value="CYTOCHROME C1"/>
    <property type="match status" value="1"/>
</dbReference>
<comment type="cofactor">
    <cofactor evidence="9">
        <name>heme c</name>
        <dbReference type="ChEBI" id="CHEBI:61717"/>
    </cofactor>
    <text evidence="9">Binds 1 heme c group covalently per subunit.</text>
</comment>
<keyword evidence="14" id="KW-1185">Reference proteome</keyword>
<dbReference type="PRINTS" id="PR00603">
    <property type="entry name" value="CYTOCHROMEC1"/>
</dbReference>
<feature type="binding site" description="covalent" evidence="9">
    <location>
        <position position="76"/>
    </location>
    <ligand>
        <name>heme c</name>
        <dbReference type="ChEBI" id="CHEBI:61717"/>
    </ligand>
</feature>
<comment type="caution">
    <text evidence="13">The sequence shown here is derived from an EMBL/GenBank/DDBJ whole genome shotgun (WGS) entry which is preliminary data.</text>
</comment>
<dbReference type="GO" id="GO:0046872">
    <property type="term" value="F:metal ion binding"/>
    <property type="evidence" value="ECO:0007669"/>
    <property type="project" value="UniProtKB-KW"/>
</dbReference>
<dbReference type="Gene3D" id="1.10.760.10">
    <property type="entry name" value="Cytochrome c-like domain"/>
    <property type="match status" value="1"/>
</dbReference>
<evidence type="ECO:0000259" key="12">
    <source>
        <dbReference type="PROSITE" id="PS51007"/>
    </source>
</evidence>